<dbReference type="AlphaFoldDB" id="A0A330LVR2"/>
<protein>
    <submittedName>
        <fullName evidence="2">Transposase</fullName>
    </submittedName>
</protein>
<dbReference type="RefSeq" id="WP_197713401.1">
    <property type="nucleotide sequence ID" value="NZ_LS483250.1"/>
</dbReference>
<evidence type="ECO:0000313" key="2">
    <source>
        <dbReference type="EMBL" id="SQD80386.1"/>
    </source>
</evidence>
<evidence type="ECO:0000313" key="3">
    <source>
        <dbReference type="Proteomes" id="UP000250163"/>
    </source>
</evidence>
<dbReference type="Proteomes" id="UP000250163">
    <property type="component" value="Chromosome MORIYA"/>
</dbReference>
<gene>
    <name evidence="2" type="ORF">MORIYA_3934</name>
</gene>
<sequence length="293" mass="34013">MLLGIKLKANPTNEQKQVLSQWMGCAKFIWNAKCGEEKYYSVFARKYYSIGTYAPVDQKAAQFKSKELSPWLYNCPSQIIRNSAVNWYQTYQKFMKGECGKPKFKSKSDRGSVHLTKEVFKFVQCDDGVTRLFIGTKTNNIGYLSFKSHRKFTEPKSIYIKKERGLYSISFCYDDSFDEKQLLGDEEHLSYLKGAIKEFLQEKTVGLDRGVAVPVHAGYKAFDFTKEQKLSSSKSQRYIKCLQRRLSKQAKGSNRRNKTKIRISKHYAKCTNIRKGKIKTVSLFLIKQHKKQD</sequence>
<dbReference type="EMBL" id="LS483250">
    <property type="protein sequence ID" value="SQD80386.1"/>
    <property type="molecule type" value="Genomic_DNA"/>
</dbReference>
<feature type="domain" description="Transposase putative helix-turn-helix" evidence="1">
    <location>
        <begin position="1"/>
        <end position="31"/>
    </location>
</feature>
<accession>A0A330LVR2</accession>
<keyword evidence="3" id="KW-1185">Reference proteome</keyword>
<proteinExistence type="predicted"/>
<organism evidence="2 3">
    <name type="scientific">Moritella yayanosii</name>
    <dbReference type="NCBI Taxonomy" id="69539"/>
    <lineage>
        <taxon>Bacteria</taxon>
        <taxon>Pseudomonadati</taxon>
        <taxon>Pseudomonadota</taxon>
        <taxon>Gammaproteobacteria</taxon>
        <taxon>Alteromonadales</taxon>
        <taxon>Moritellaceae</taxon>
        <taxon>Moritella</taxon>
    </lineage>
</organism>
<name>A0A330LVR2_9GAMM</name>
<dbReference type="Pfam" id="PF12323">
    <property type="entry name" value="HTH_OrfB_IS605"/>
    <property type="match status" value="1"/>
</dbReference>
<dbReference type="NCBIfam" id="NF040570">
    <property type="entry name" value="guided_TnpB"/>
    <property type="match status" value="1"/>
</dbReference>
<evidence type="ECO:0000259" key="1">
    <source>
        <dbReference type="Pfam" id="PF12323"/>
    </source>
</evidence>
<dbReference type="InterPro" id="IPR021027">
    <property type="entry name" value="Transposase_put_HTH"/>
</dbReference>
<dbReference type="KEGG" id="mya:MORIYA_3934"/>
<reference evidence="3" key="1">
    <citation type="submission" date="2018-05" db="EMBL/GenBank/DDBJ databases">
        <authorList>
            <person name="Cea G.-C."/>
            <person name="William W."/>
        </authorList>
    </citation>
    <scope>NUCLEOTIDE SEQUENCE [LARGE SCALE GENOMIC DNA]</scope>
    <source>
        <strain evidence="3">DB21MT 5</strain>
    </source>
</reference>